<dbReference type="EMBL" id="LT629701">
    <property type="protein sequence ID" value="SDM23579.1"/>
    <property type="molecule type" value="Genomic_DNA"/>
</dbReference>
<dbReference type="Proteomes" id="UP000183376">
    <property type="component" value="Chromosome I"/>
</dbReference>
<name>A0A1G9RJS9_ALLAB</name>
<proteinExistence type="predicted"/>
<protein>
    <submittedName>
        <fullName evidence="1">Uncharacterized protein</fullName>
    </submittedName>
</protein>
<dbReference type="RefSeq" id="WP_156051824.1">
    <property type="nucleotide sequence ID" value="NZ_JOEF01000044.1"/>
</dbReference>
<dbReference type="AlphaFoldDB" id="A0A1G9RJS9"/>
<gene>
    <name evidence="1" type="ORF">SAMN04489726_0514</name>
</gene>
<dbReference type="OrthoDB" id="4563261at2"/>
<evidence type="ECO:0000313" key="1">
    <source>
        <dbReference type="EMBL" id="SDM23579.1"/>
    </source>
</evidence>
<reference evidence="1 2" key="1">
    <citation type="submission" date="2016-10" db="EMBL/GenBank/DDBJ databases">
        <authorList>
            <person name="de Groot N.N."/>
        </authorList>
    </citation>
    <scope>NUCLEOTIDE SEQUENCE [LARGE SCALE GENOMIC DNA]</scope>
    <source>
        <strain evidence="1 2">DSM 44149</strain>
    </source>
</reference>
<keyword evidence="2" id="KW-1185">Reference proteome</keyword>
<sequence length="57" mass="6784">MKRVNIDDTRLSLNTYVDEREEGPQCEWRDNGLLAVLREWSERVCEGITERCSAFHR</sequence>
<organism evidence="1 2">
    <name type="scientific">Allokutzneria albata</name>
    <name type="common">Kibdelosporangium albatum</name>
    <dbReference type="NCBI Taxonomy" id="211114"/>
    <lineage>
        <taxon>Bacteria</taxon>
        <taxon>Bacillati</taxon>
        <taxon>Actinomycetota</taxon>
        <taxon>Actinomycetes</taxon>
        <taxon>Pseudonocardiales</taxon>
        <taxon>Pseudonocardiaceae</taxon>
        <taxon>Allokutzneria</taxon>
    </lineage>
</organism>
<accession>A0A1G9RJS9</accession>
<evidence type="ECO:0000313" key="2">
    <source>
        <dbReference type="Proteomes" id="UP000183376"/>
    </source>
</evidence>